<accession>A0A225V8V5</accession>
<dbReference type="EMBL" id="NBNE01006778">
    <property type="protein sequence ID" value="OWZ01534.1"/>
    <property type="molecule type" value="Genomic_DNA"/>
</dbReference>
<dbReference type="InterPro" id="IPR051320">
    <property type="entry name" value="Viral_Replic_Matur_Polypro"/>
</dbReference>
<evidence type="ECO:0000313" key="3">
    <source>
        <dbReference type="Proteomes" id="UP000198211"/>
    </source>
</evidence>
<dbReference type="Pfam" id="PF13456">
    <property type="entry name" value="RVT_3"/>
    <property type="match status" value="1"/>
</dbReference>
<dbReference type="GO" id="GO:0003676">
    <property type="term" value="F:nucleic acid binding"/>
    <property type="evidence" value="ECO:0007669"/>
    <property type="project" value="InterPro"/>
</dbReference>
<dbReference type="InterPro" id="IPR002156">
    <property type="entry name" value="RNaseH_domain"/>
</dbReference>
<dbReference type="PANTHER" id="PTHR33064">
    <property type="entry name" value="POL PROTEIN"/>
    <property type="match status" value="1"/>
</dbReference>
<dbReference type="Proteomes" id="UP000198211">
    <property type="component" value="Unassembled WGS sequence"/>
</dbReference>
<evidence type="ECO:0000259" key="1">
    <source>
        <dbReference type="PROSITE" id="PS50879"/>
    </source>
</evidence>
<dbReference type="InterPro" id="IPR036397">
    <property type="entry name" value="RNaseH_sf"/>
</dbReference>
<dbReference type="Gene3D" id="3.30.420.10">
    <property type="entry name" value="Ribonuclease H-like superfamily/Ribonuclease H"/>
    <property type="match status" value="1"/>
</dbReference>
<dbReference type="InterPro" id="IPR012337">
    <property type="entry name" value="RNaseH-like_sf"/>
</dbReference>
<dbReference type="OrthoDB" id="8060624at2759"/>
<organism evidence="2 3">
    <name type="scientific">Phytophthora megakarya</name>
    <dbReference type="NCBI Taxonomy" id="4795"/>
    <lineage>
        <taxon>Eukaryota</taxon>
        <taxon>Sar</taxon>
        <taxon>Stramenopiles</taxon>
        <taxon>Oomycota</taxon>
        <taxon>Peronosporomycetes</taxon>
        <taxon>Peronosporales</taxon>
        <taxon>Peronosporaceae</taxon>
        <taxon>Phytophthora</taxon>
    </lineage>
</organism>
<protein>
    <recommendedName>
        <fullName evidence="1">RNase H type-1 domain-containing protein</fullName>
    </recommendedName>
</protein>
<proteinExistence type="predicted"/>
<gene>
    <name evidence="2" type="ORF">PHMEG_00027053</name>
</gene>
<dbReference type="PANTHER" id="PTHR33064:SF37">
    <property type="entry name" value="RIBONUCLEASE H"/>
    <property type="match status" value="1"/>
</dbReference>
<comment type="caution">
    <text evidence="2">The sequence shown here is derived from an EMBL/GenBank/DDBJ whole genome shotgun (WGS) entry which is preliminary data.</text>
</comment>
<sequence length="239" mass="26483">MQQFLGSLNYYSHFIQDFAVYGAALYQLKEDDFFDGVDLAAAKESFSVLQRKVADAPILRHFDAKKEMHDDKLHHVHFCGRVLKDAEMNFHSAEKEVLALLLLLKVCYTQLAGKTLHSTITNFVDLDDSLALVAPPTKGSPSTRSDPSLLYAQLPHDYEGFVVSFDGSAKTEKNGGYGSCSWIVWKLPEWQIVIAASAYLEQTTVNMAEYSGINHGVIAALEHGAEDLVIVGDSRLAIQ</sequence>
<dbReference type="PROSITE" id="PS50879">
    <property type="entry name" value="RNASE_H_1"/>
    <property type="match status" value="1"/>
</dbReference>
<dbReference type="SUPFAM" id="SSF56672">
    <property type="entry name" value="DNA/RNA polymerases"/>
    <property type="match status" value="1"/>
</dbReference>
<dbReference type="InterPro" id="IPR043502">
    <property type="entry name" value="DNA/RNA_pol_sf"/>
</dbReference>
<dbReference type="SUPFAM" id="SSF53098">
    <property type="entry name" value="Ribonuclease H-like"/>
    <property type="match status" value="1"/>
</dbReference>
<dbReference type="AlphaFoldDB" id="A0A225V8V5"/>
<reference evidence="3" key="1">
    <citation type="submission" date="2017-03" db="EMBL/GenBank/DDBJ databases">
        <title>Phytopthora megakarya and P. palmivora, two closely related causual agents of cacao black pod achieved similar genome size and gene model numbers by different mechanisms.</title>
        <authorList>
            <person name="Ali S."/>
            <person name="Shao J."/>
            <person name="Larry D.J."/>
            <person name="Kronmiller B."/>
            <person name="Shen D."/>
            <person name="Strem M.D."/>
            <person name="Melnick R.L."/>
            <person name="Guiltinan M.J."/>
            <person name="Tyler B.M."/>
            <person name="Meinhardt L.W."/>
            <person name="Bailey B.A."/>
        </authorList>
    </citation>
    <scope>NUCLEOTIDE SEQUENCE [LARGE SCALE GENOMIC DNA]</scope>
    <source>
        <strain evidence="3">zdho120</strain>
    </source>
</reference>
<dbReference type="GO" id="GO:0004523">
    <property type="term" value="F:RNA-DNA hybrid ribonuclease activity"/>
    <property type="evidence" value="ECO:0007669"/>
    <property type="project" value="InterPro"/>
</dbReference>
<feature type="domain" description="RNase H type-1" evidence="1">
    <location>
        <begin position="157"/>
        <end position="239"/>
    </location>
</feature>
<keyword evidence="3" id="KW-1185">Reference proteome</keyword>
<evidence type="ECO:0000313" key="2">
    <source>
        <dbReference type="EMBL" id="OWZ01534.1"/>
    </source>
</evidence>
<name>A0A225V8V5_9STRA</name>
<dbReference type="Gene3D" id="3.30.70.270">
    <property type="match status" value="1"/>
</dbReference>
<dbReference type="InterPro" id="IPR043128">
    <property type="entry name" value="Rev_trsase/Diguanyl_cyclase"/>
</dbReference>